<evidence type="ECO:0000313" key="2">
    <source>
        <dbReference type="Proteomes" id="UP000824025"/>
    </source>
</evidence>
<name>A0A9D2IH45_9FIRM</name>
<dbReference type="EMBL" id="DXCF01000004">
    <property type="protein sequence ID" value="HIZ09069.1"/>
    <property type="molecule type" value="Genomic_DNA"/>
</dbReference>
<gene>
    <name evidence="1" type="ORF">H9726_01145</name>
</gene>
<proteinExistence type="predicted"/>
<evidence type="ECO:0000313" key="1">
    <source>
        <dbReference type="EMBL" id="HIZ09069.1"/>
    </source>
</evidence>
<dbReference type="Proteomes" id="UP000824025">
    <property type="component" value="Unassembled WGS sequence"/>
</dbReference>
<dbReference type="Gene3D" id="3.30.1330.30">
    <property type="match status" value="1"/>
</dbReference>
<reference evidence="1" key="2">
    <citation type="submission" date="2021-04" db="EMBL/GenBank/DDBJ databases">
        <authorList>
            <person name="Gilroy R."/>
        </authorList>
    </citation>
    <scope>NUCLEOTIDE SEQUENCE</scope>
    <source>
        <strain evidence="1">CHK192-19661</strain>
    </source>
</reference>
<reference evidence="1" key="1">
    <citation type="journal article" date="2021" name="PeerJ">
        <title>Extensive microbial diversity within the chicken gut microbiome revealed by metagenomics and culture.</title>
        <authorList>
            <person name="Gilroy R."/>
            <person name="Ravi A."/>
            <person name="Getino M."/>
            <person name="Pursley I."/>
            <person name="Horton D.L."/>
            <person name="Alikhan N.F."/>
            <person name="Baker D."/>
            <person name="Gharbi K."/>
            <person name="Hall N."/>
            <person name="Watson M."/>
            <person name="Adriaenssens E.M."/>
            <person name="Foster-Nyarko E."/>
            <person name="Jarju S."/>
            <person name="Secka A."/>
            <person name="Antonio M."/>
            <person name="Oren A."/>
            <person name="Chaudhuri R.R."/>
            <person name="La Ragione R."/>
            <person name="Hildebrand F."/>
            <person name="Pallen M.J."/>
        </authorList>
    </citation>
    <scope>NUCLEOTIDE SEQUENCE</scope>
    <source>
        <strain evidence="1">CHK192-19661</strain>
    </source>
</reference>
<comment type="caution">
    <text evidence="1">The sequence shown here is derived from an EMBL/GenBank/DDBJ whole genome shotgun (WGS) entry which is preliminary data.</text>
</comment>
<accession>A0A9D2IH45</accession>
<dbReference type="AlphaFoldDB" id="A0A9D2IH45"/>
<sequence>MQRSKAESYIGFCIRAGKLTCGFNAVAAQRKDVFLLLLCETASENARKQALALKKKFTCGIILVRGTPLEDVVGKPNCKLAAVRDKNLAKAILSATDERFVNYPGGNTEQDG</sequence>
<evidence type="ECO:0008006" key="3">
    <source>
        <dbReference type="Google" id="ProtNLM"/>
    </source>
</evidence>
<organism evidence="1 2">
    <name type="scientific">Candidatus Borkfalkia avicola</name>
    <dbReference type="NCBI Taxonomy" id="2838503"/>
    <lineage>
        <taxon>Bacteria</taxon>
        <taxon>Bacillati</taxon>
        <taxon>Bacillota</taxon>
        <taxon>Clostridia</taxon>
        <taxon>Christensenellales</taxon>
        <taxon>Christensenellaceae</taxon>
        <taxon>Candidatus Borkfalkia</taxon>
    </lineage>
</organism>
<dbReference type="SUPFAM" id="SSF55315">
    <property type="entry name" value="L30e-like"/>
    <property type="match status" value="1"/>
</dbReference>
<protein>
    <recommendedName>
        <fullName evidence="3">Ribosomal protein L7Ae/L30e/S12e/Gadd45 domain-containing protein</fullName>
    </recommendedName>
</protein>
<dbReference type="InterPro" id="IPR029064">
    <property type="entry name" value="Ribosomal_eL30-like_sf"/>
</dbReference>